<evidence type="ECO:0000313" key="1">
    <source>
        <dbReference type="EMBL" id="EGV19651.1"/>
    </source>
</evidence>
<protein>
    <submittedName>
        <fullName evidence="1">Uncharacterized protein</fullName>
    </submittedName>
</protein>
<dbReference type="STRING" id="768671.ThimaDRAFT_1097"/>
<name>F9U7M1_9GAMM</name>
<dbReference type="AlphaFoldDB" id="F9U7M1"/>
<dbReference type="EMBL" id="AFWV01000003">
    <property type="protein sequence ID" value="EGV19651.1"/>
    <property type="molecule type" value="Genomic_DNA"/>
</dbReference>
<accession>F9U7M1</accession>
<evidence type="ECO:0000313" key="2">
    <source>
        <dbReference type="Proteomes" id="UP000005459"/>
    </source>
</evidence>
<keyword evidence="2" id="KW-1185">Reference proteome</keyword>
<reference evidence="1 2" key="1">
    <citation type="submission" date="2011-06" db="EMBL/GenBank/DDBJ databases">
        <title>The draft genome of Thiocapsa marina 5811.</title>
        <authorList>
            <consortium name="US DOE Joint Genome Institute (JGI-PGF)"/>
            <person name="Lucas S."/>
            <person name="Han J."/>
            <person name="Cheng J.-F."/>
            <person name="Goodwin L."/>
            <person name="Pitluck S."/>
            <person name="Peters L."/>
            <person name="Land M.L."/>
            <person name="Hauser L."/>
            <person name="Vogl K."/>
            <person name="Liu Z."/>
            <person name="Imhoff J."/>
            <person name="Thiel V."/>
            <person name="Frigaard N.-U."/>
            <person name="Bryant D."/>
            <person name="Woyke T.J."/>
        </authorList>
    </citation>
    <scope>NUCLEOTIDE SEQUENCE [LARGE SCALE GENOMIC DNA]</scope>
    <source>
        <strain evidence="1 2">5811</strain>
    </source>
</reference>
<dbReference type="Proteomes" id="UP000005459">
    <property type="component" value="Unassembled WGS sequence"/>
</dbReference>
<gene>
    <name evidence="1" type="ORF">ThimaDRAFT_1097</name>
</gene>
<sequence length="51" mass="5624">MRLLLLGVSVSQCTEEASLLSPDGPVRKWLYNLCHVIIHLNVFGGGDLSRD</sequence>
<organism evidence="1 2">
    <name type="scientific">Thiocapsa marina 5811</name>
    <dbReference type="NCBI Taxonomy" id="768671"/>
    <lineage>
        <taxon>Bacteria</taxon>
        <taxon>Pseudomonadati</taxon>
        <taxon>Pseudomonadota</taxon>
        <taxon>Gammaproteobacteria</taxon>
        <taxon>Chromatiales</taxon>
        <taxon>Chromatiaceae</taxon>
        <taxon>Thiocapsa</taxon>
    </lineage>
</organism>
<proteinExistence type="predicted"/>